<dbReference type="KEGG" id="kme:H0A61_02906"/>
<dbReference type="InterPro" id="IPR043502">
    <property type="entry name" value="DNA/RNA_pol_sf"/>
</dbReference>
<dbReference type="InterPro" id="IPR000477">
    <property type="entry name" value="RT_dom"/>
</dbReference>
<dbReference type="Proteomes" id="UP000662904">
    <property type="component" value="Chromosome"/>
</dbReference>
<dbReference type="AlphaFoldDB" id="A0A8A0RSL9"/>
<dbReference type="InterPro" id="IPR051083">
    <property type="entry name" value="GrpII_Intron_Splice-Mob/Def"/>
</dbReference>
<dbReference type="EMBL" id="CP059066">
    <property type="protein sequence ID" value="QSQ10498.1"/>
    <property type="molecule type" value="Genomic_DNA"/>
</dbReference>
<gene>
    <name evidence="2" type="primary">ltrA_3</name>
    <name evidence="2" type="ORF">H0A61_02906</name>
</gene>
<organism evidence="2 3">
    <name type="scientific">Koleobacter methoxysyntrophicus</name>
    <dbReference type="NCBI Taxonomy" id="2751313"/>
    <lineage>
        <taxon>Bacteria</taxon>
        <taxon>Bacillati</taxon>
        <taxon>Bacillota</taxon>
        <taxon>Clostridia</taxon>
        <taxon>Koleobacterales</taxon>
        <taxon>Koleobacteraceae</taxon>
        <taxon>Koleobacter</taxon>
    </lineage>
</organism>
<evidence type="ECO:0000313" key="3">
    <source>
        <dbReference type="Proteomes" id="UP000662904"/>
    </source>
</evidence>
<proteinExistence type="predicted"/>
<sequence length="215" mass="24678">MYISQNLSAKANTGRRFHALYNKVYRMDILKKAWKQVKRNKGTAGIDEVSISDIENQGVEEFLTEIQKELKEGRYKPIPVKRVYIPKKDGSRRPLGIPIIKDRVIQAAAKIVIEPIFEADFKDCSYGFRPKGSAHRALETIFRAYNTAGYFVLDADIKSYFDNINHDKLMILIRRRISDRRILNGVQIPIIQDKKLSIMICGHQKKSGSNSNYTG</sequence>
<dbReference type="CDD" id="cd01651">
    <property type="entry name" value="RT_G2_intron"/>
    <property type="match status" value="1"/>
</dbReference>
<evidence type="ECO:0000259" key="1">
    <source>
        <dbReference type="Pfam" id="PF00078"/>
    </source>
</evidence>
<dbReference type="SUPFAM" id="SSF56672">
    <property type="entry name" value="DNA/RNA polymerases"/>
    <property type="match status" value="1"/>
</dbReference>
<reference evidence="2" key="1">
    <citation type="submission" date="2020-07" db="EMBL/GenBank/DDBJ databases">
        <title>Koleobacter methoxysyntrophicus gen. nov., sp. nov., a novel anaerobic bacterium isolated from deep subsurface oil field and proposal of Koleobacterales ord. nov. in the phylum Firmicutes.</title>
        <authorList>
            <person name="Sakamoto S."/>
            <person name="Tamaki H."/>
        </authorList>
    </citation>
    <scope>NUCLEOTIDE SEQUENCE</scope>
    <source>
        <strain evidence="2">NRmbB1</strain>
    </source>
</reference>
<name>A0A8A0RSL9_9FIRM</name>
<feature type="domain" description="Reverse transcriptase" evidence="1">
    <location>
        <begin position="85"/>
        <end position="174"/>
    </location>
</feature>
<evidence type="ECO:0000313" key="2">
    <source>
        <dbReference type="EMBL" id="QSQ10498.1"/>
    </source>
</evidence>
<protein>
    <submittedName>
        <fullName evidence="2">Group II intron-encoded protein LtrA</fullName>
    </submittedName>
</protein>
<dbReference type="PANTHER" id="PTHR34047:SF8">
    <property type="entry name" value="PROTEIN YKFC"/>
    <property type="match status" value="1"/>
</dbReference>
<accession>A0A8A0RSL9</accession>
<keyword evidence="3" id="KW-1185">Reference proteome</keyword>
<dbReference type="PANTHER" id="PTHR34047">
    <property type="entry name" value="NUCLEAR INTRON MATURASE 1, MITOCHONDRIAL-RELATED"/>
    <property type="match status" value="1"/>
</dbReference>
<dbReference type="Pfam" id="PF00078">
    <property type="entry name" value="RVT_1"/>
    <property type="match status" value="1"/>
</dbReference>